<evidence type="ECO:0000256" key="1">
    <source>
        <dbReference type="ARBA" id="ARBA00000085"/>
    </source>
</evidence>
<feature type="domain" description="Histidine kinase" evidence="10">
    <location>
        <begin position="569"/>
        <end position="793"/>
    </location>
</feature>
<feature type="compositionally biased region" description="Basic and acidic residues" evidence="9">
    <location>
        <begin position="498"/>
        <end position="509"/>
    </location>
</feature>
<keyword evidence="5" id="KW-0547">Nucleotide-binding</keyword>
<reference evidence="11 12" key="2">
    <citation type="submission" date="2018-04" db="EMBL/GenBank/DDBJ databases">
        <title>Genomic sequence of a freshwater isolate of Shewanella morhuae.</title>
        <authorList>
            <person name="Castillo D.E."/>
            <person name="Gram L."/>
        </authorList>
    </citation>
    <scope>NUCLEOTIDE SEQUENCE [LARGE SCALE GENOMIC DNA]</scope>
    <source>
        <strain evidence="11 12">CW7</strain>
    </source>
</reference>
<keyword evidence="8" id="KW-0902">Two-component regulatory system</keyword>
<keyword evidence="4" id="KW-0808">Transferase</keyword>
<keyword evidence="6" id="KW-0418">Kinase</keyword>
<feature type="compositionally biased region" description="Polar residues" evidence="9">
    <location>
        <begin position="518"/>
        <end position="531"/>
    </location>
</feature>
<protein>
    <recommendedName>
        <fullName evidence="2">histidine kinase</fullName>
        <ecNumber evidence="2">2.7.13.3</ecNumber>
    </recommendedName>
</protein>
<keyword evidence="7" id="KW-0067">ATP-binding</keyword>
<evidence type="ECO:0000256" key="8">
    <source>
        <dbReference type="ARBA" id="ARBA00023012"/>
    </source>
</evidence>
<gene>
    <name evidence="11" type="ORF">C9I43_16330</name>
</gene>
<evidence type="ECO:0000256" key="3">
    <source>
        <dbReference type="ARBA" id="ARBA00022553"/>
    </source>
</evidence>
<dbReference type="SMART" id="SM00387">
    <property type="entry name" value="HATPase_c"/>
    <property type="match status" value="1"/>
</dbReference>
<sequence length="801" mass="91023">MQNNEHSAEGIKKKLIDRLSSESIDISEILTLSTELSKLDLDNVRFTIDADHVSRLGLELVSKKETALSEIIKNAYDADADTVNVDFFTEDNKSWLEIIDNGSGMSRNELINGFMRISTSMKKNVEYSQKYNRKRAGKKGIGRFATQRLGLKLTVITKRSIDSSCLKIEIDWREFESDKELIAISNKIVKVDSECFQRYQFESGTLLIINDLRDSWTENQIKRAYRYTSGLLLPFPVSKVKNENSSLINKLDDPGFLVVIKRVMDGNVINIIDVNDMYLKHALAEIEGWIDDKGKGFWKVKSNYIKYDSGKKNYITKTLSQYQEKDQEVIENISVSEIRNVSFKAYYFSPKAVSHVPKLLNSTVTENLRDSGGIRLYRNGFRVLPYGEKFDDWLRLDFHSKVRTILPSIGNQNFFGVVEITPDTQGYFEEVASREGLLETDAFNELREFVSSAILSAIVDFSYALGQTKVFAGEKDYIKKERVTLKEALEELTESIEQLEKSPESERDSVPPNGTLFDESQTEQNKSSTEGSRVISNELIESIVKQTKYLIDKTEMYRILAGLGLSMAEFTHEVKFSILKVSDNLSKLREIVKKQSVDCEIDPVFFAVENLRSYTSFFEASFQSLTDKEGVLIDLRRFVNEFIEVLKDTKHEDEQIDISISLKGVDFVAPKAHRANFDSVLVNLYSNAKKAIYRAGVVGRIQIELEETEDTVEMIFSDNGCGVPEENRGKIFEEFFTTNTQVFSASENQQMLGMGLGLTIVREIVEGLGGEIDLITPKEGFSTSIQVSLPKADEKDIEDDF</sequence>
<dbReference type="Pfam" id="PF13589">
    <property type="entry name" value="HATPase_c_3"/>
    <property type="match status" value="1"/>
</dbReference>
<dbReference type="Gene3D" id="3.30.565.10">
    <property type="entry name" value="Histidine kinase-like ATPase, C-terminal domain"/>
    <property type="match status" value="2"/>
</dbReference>
<evidence type="ECO:0000256" key="9">
    <source>
        <dbReference type="SAM" id="MobiDB-lite"/>
    </source>
</evidence>
<dbReference type="CDD" id="cd00075">
    <property type="entry name" value="HATPase"/>
    <property type="match status" value="1"/>
</dbReference>
<dbReference type="PRINTS" id="PR00344">
    <property type="entry name" value="BCTRLSENSOR"/>
</dbReference>
<dbReference type="InterPro" id="IPR036890">
    <property type="entry name" value="HATPase_C_sf"/>
</dbReference>
<evidence type="ECO:0000313" key="12">
    <source>
        <dbReference type="Proteomes" id="UP000240506"/>
    </source>
</evidence>
<dbReference type="EMBL" id="PYSG01000003">
    <property type="protein sequence ID" value="PTA48647.1"/>
    <property type="molecule type" value="Genomic_DNA"/>
</dbReference>
<dbReference type="InterPro" id="IPR004358">
    <property type="entry name" value="Sig_transdc_His_kin-like_C"/>
</dbReference>
<evidence type="ECO:0000256" key="5">
    <source>
        <dbReference type="ARBA" id="ARBA00022741"/>
    </source>
</evidence>
<organism evidence="11 12">
    <name type="scientific">Shewanella morhuae</name>
    <dbReference type="NCBI Taxonomy" id="365591"/>
    <lineage>
        <taxon>Bacteria</taxon>
        <taxon>Pseudomonadati</taxon>
        <taxon>Pseudomonadota</taxon>
        <taxon>Gammaproteobacteria</taxon>
        <taxon>Alteromonadales</taxon>
        <taxon>Shewanellaceae</taxon>
        <taxon>Shewanella</taxon>
    </lineage>
</organism>
<dbReference type="RefSeq" id="WP_107884539.1">
    <property type="nucleotide sequence ID" value="NZ_PYSG01000003.1"/>
</dbReference>
<name>A0ABX5HR29_9GAMM</name>
<evidence type="ECO:0000256" key="7">
    <source>
        <dbReference type="ARBA" id="ARBA00022840"/>
    </source>
</evidence>
<keyword evidence="12" id="KW-1185">Reference proteome</keyword>
<dbReference type="PROSITE" id="PS50109">
    <property type="entry name" value="HIS_KIN"/>
    <property type="match status" value="1"/>
</dbReference>
<proteinExistence type="predicted"/>
<dbReference type="InterPro" id="IPR003594">
    <property type="entry name" value="HATPase_dom"/>
</dbReference>
<comment type="caution">
    <text evidence="11">The sequence shown here is derived from an EMBL/GenBank/DDBJ whole genome shotgun (WGS) entry which is preliminary data.</text>
</comment>
<dbReference type="Proteomes" id="UP000240506">
    <property type="component" value="Unassembled WGS sequence"/>
</dbReference>
<accession>A0ABX5HR29</accession>
<dbReference type="PANTHER" id="PTHR43065:SF10">
    <property type="entry name" value="PEROXIDE STRESS-ACTIVATED HISTIDINE KINASE MAK3"/>
    <property type="match status" value="1"/>
</dbReference>
<comment type="catalytic activity">
    <reaction evidence="1">
        <text>ATP + protein L-histidine = ADP + protein N-phospho-L-histidine.</text>
        <dbReference type="EC" id="2.7.13.3"/>
    </reaction>
</comment>
<dbReference type="EC" id="2.7.13.3" evidence="2"/>
<feature type="region of interest" description="Disordered" evidence="9">
    <location>
        <begin position="496"/>
        <end position="531"/>
    </location>
</feature>
<dbReference type="Pfam" id="PF02518">
    <property type="entry name" value="HATPase_c"/>
    <property type="match status" value="1"/>
</dbReference>
<reference evidence="11 12" key="1">
    <citation type="submission" date="2018-03" db="EMBL/GenBank/DDBJ databases">
        <authorList>
            <person name="Dailey F.E."/>
        </authorList>
    </citation>
    <scope>NUCLEOTIDE SEQUENCE [LARGE SCALE GENOMIC DNA]</scope>
    <source>
        <strain evidence="11 12">CW7</strain>
    </source>
</reference>
<dbReference type="SUPFAM" id="SSF55874">
    <property type="entry name" value="ATPase domain of HSP90 chaperone/DNA topoisomerase II/histidine kinase"/>
    <property type="match status" value="2"/>
</dbReference>
<dbReference type="InterPro" id="IPR005467">
    <property type="entry name" value="His_kinase_dom"/>
</dbReference>
<dbReference type="PANTHER" id="PTHR43065">
    <property type="entry name" value="SENSOR HISTIDINE KINASE"/>
    <property type="match status" value="1"/>
</dbReference>
<keyword evidence="3" id="KW-0597">Phosphoprotein</keyword>
<evidence type="ECO:0000259" key="10">
    <source>
        <dbReference type="PROSITE" id="PS50109"/>
    </source>
</evidence>
<evidence type="ECO:0000256" key="4">
    <source>
        <dbReference type="ARBA" id="ARBA00022679"/>
    </source>
</evidence>
<evidence type="ECO:0000313" key="11">
    <source>
        <dbReference type="EMBL" id="PTA48647.1"/>
    </source>
</evidence>
<evidence type="ECO:0000256" key="2">
    <source>
        <dbReference type="ARBA" id="ARBA00012438"/>
    </source>
</evidence>
<evidence type="ECO:0000256" key="6">
    <source>
        <dbReference type="ARBA" id="ARBA00022777"/>
    </source>
</evidence>